<sequence length="889" mass="97649">MKVDALSDIFNLYEKAAPKKKWSLLLTLITLLAAASGRVNGSEFDFPKESIINEHNNFNSPKDEFNYPDKDPYEERGLTLGGVKLKFEHLDEMNSAFFMHNRNKINMIQYPANNPIQDRCFVYEIDMTNDLLEPIGSYQKLKDKEDENFIQSFEKSAMKYVNGNDSSSSPNYFLDMVNMAYLKDKGRSTKKGANRGGSPGSSVLEPIPPWDSTLLIPTPVGGSRVGPSSLGSTKGSPRGSPMSLPVGSSMGPSMGPAVTMPMPADGSPIAGPSMQEPTPIQTPLASVEVKATEKTAEPTTDRMNVDAAENVTEETAKKVPDETASNATDETASNATDETASNATDETASNATDETAPNATDETALNATDETAPNATDETASNATDETASNATDETAPNATDETPLNATDETPLNATDETTQRTSDKVVENVESAAAENAEAPAAENAEASVAENAEASVAENAEASVAENAEAPVAENAEAPVDENAETAPTEAIPSTTEAVNAESQKEEGSNTQDAAGQSAKNTEAQTPIDAEKGPITGASGVQPNPYLSRRDILNNAFERYSQYYDEMKAFNDSFLFAAVMDGHSGEVIADIVKRWLGFYVKKQLMEKLRNNDNQVLTPSDIVASLEEAHIQLENDILKKAKEYFFQGNAKYTRVGSCSLSVLIDKNYYYVSNVGDSRGLLIKKDSVVRLNNIHNATEINERMRLIQEHPNEMDVVMCKRTVRTGNVKFFETFGLTEHDTQLQLSDFDRCFVKGRLQCTRTFGDFHLKHKIFAFNYKKNKFIVKEPHSFPYISAIPEVLKIRRTEDDEFIVLVSDGISDDLGDKKIYDIVKQYSYSVKKLSQIIIKSVLTKACMKARLTPRGMLTWVDRDSRRKFFDDMSVVVIKLK</sequence>
<dbReference type="Proteomes" id="UP000030640">
    <property type="component" value="Unassembled WGS sequence"/>
</dbReference>
<feature type="compositionally biased region" description="Polar residues" evidence="1">
    <location>
        <begin position="275"/>
        <end position="284"/>
    </location>
</feature>
<dbReference type="VEuPathDB" id="PlasmoDB:C922_02346"/>
<keyword evidence="4" id="KW-1185">Reference proteome</keyword>
<evidence type="ECO:0000256" key="1">
    <source>
        <dbReference type="SAM" id="MobiDB-lite"/>
    </source>
</evidence>
<dbReference type="GeneID" id="20037620"/>
<feature type="compositionally biased region" description="Polar residues" evidence="1">
    <location>
        <begin position="512"/>
        <end position="528"/>
    </location>
</feature>
<dbReference type="OrthoDB" id="420076at2759"/>
<name>W7AP83_9APIC</name>
<dbReference type="Gene3D" id="3.60.40.10">
    <property type="entry name" value="PPM-type phosphatase domain"/>
    <property type="match status" value="1"/>
</dbReference>
<protein>
    <recommendedName>
        <fullName evidence="2">PPM-type phosphatase domain-containing protein</fullName>
    </recommendedName>
</protein>
<feature type="compositionally biased region" description="Polar residues" evidence="1">
    <location>
        <begin position="495"/>
        <end position="505"/>
    </location>
</feature>
<feature type="domain" description="PPM-type phosphatase" evidence="2">
    <location>
        <begin position="564"/>
        <end position="888"/>
    </location>
</feature>
<dbReference type="EMBL" id="KI965467">
    <property type="protein sequence ID" value="EUD67196.1"/>
    <property type="molecule type" value="Genomic_DNA"/>
</dbReference>
<dbReference type="Pfam" id="PF00481">
    <property type="entry name" value="PP2C"/>
    <property type="match status" value="1"/>
</dbReference>
<reference evidence="3 4" key="1">
    <citation type="submission" date="2013-02" db="EMBL/GenBank/DDBJ databases">
        <title>The Genome Sequence of Plasmodium inui San Antonio 1.</title>
        <authorList>
            <consortium name="The Broad Institute Genome Sequencing Platform"/>
            <consortium name="The Broad Institute Genome Sequencing Center for Infectious Disease"/>
            <person name="Neafsey D."/>
            <person name="Cheeseman I."/>
            <person name="Volkman S."/>
            <person name="Adams J."/>
            <person name="Walker B."/>
            <person name="Young S.K."/>
            <person name="Zeng Q."/>
            <person name="Gargeya S."/>
            <person name="Fitzgerald M."/>
            <person name="Haas B."/>
            <person name="Abouelleil A."/>
            <person name="Alvarado L."/>
            <person name="Arachchi H.M."/>
            <person name="Berlin A.M."/>
            <person name="Chapman S.B."/>
            <person name="Dewar J."/>
            <person name="Goldberg J."/>
            <person name="Griggs A."/>
            <person name="Gujja S."/>
            <person name="Hansen M."/>
            <person name="Howarth C."/>
            <person name="Imamovic A."/>
            <person name="Larimer J."/>
            <person name="McCowan C."/>
            <person name="Murphy C."/>
            <person name="Neiman D."/>
            <person name="Pearson M."/>
            <person name="Priest M."/>
            <person name="Roberts A."/>
            <person name="Saif S."/>
            <person name="Shea T."/>
            <person name="Sisk P."/>
            <person name="Sykes S."/>
            <person name="Wortman J."/>
            <person name="Nusbaum C."/>
            <person name="Birren B."/>
        </authorList>
    </citation>
    <scope>NUCLEOTIDE SEQUENCE [LARGE SCALE GENOMIC DNA]</scope>
    <source>
        <strain evidence="3 4">San Antonio 1</strain>
    </source>
</reference>
<evidence type="ECO:0000259" key="2">
    <source>
        <dbReference type="PROSITE" id="PS51746"/>
    </source>
</evidence>
<evidence type="ECO:0000313" key="4">
    <source>
        <dbReference type="Proteomes" id="UP000030640"/>
    </source>
</evidence>
<feature type="compositionally biased region" description="Basic and acidic residues" evidence="1">
    <location>
        <begin position="419"/>
        <end position="429"/>
    </location>
</feature>
<dbReference type="PROSITE" id="PS51746">
    <property type="entry name" value="PPM_2"/>
    <property type="match status" value="1"/>
</dbReference>
<dbReference type="SUPFAM" id="SSF81606">
    <property type="entry name" value="PP2C-like"/>
    <property type="match status" value="1"/>
</dbReference>
<proteinExistence type="predicted"/>
<feature type="compositionally biased region" description="Low complexity" evidence="1">
    <location>
        <begin position="430"/>
        <end position="481"/>
    </location>
</feature>
<dbReference type="InterPro" id="IPR001932">
    <property type="entry name" value="PPM-type_phosphatase-like_dom"/>
</dbReference>
<feature type="compositionally biased region" description="Polar residues" evidence="1">
    <location>
        <begin position="323"/>
        <end position="418"/>
    </location>
</feature>
<dbReference type="PANTHER" id="PTHR13832">
    <property type="entry name" value="PROTEIN PHOSPHATASE 2C"/>
    <property type="match status" value="1"/>
</dbReference>
<feature type="compositionally biased region" description="Basic and acidic residues" evidence="1">
    <location>
        <begin position="290"/>
        <end position="304"/>
    </location>
</feature>
<dbReference type="PANTHER" id="PTHR13832:SF792">
    <property type="entry name" value="GM14286P"/>
    <property type="match status" value="1"/>
</dbReference>
<accession>W7AP83</accession>
<gene>
    <name evidence="3" type="ORF">C922_02346</name>
</gene>
<dbReference type="InterPro" id="IPR036457">
    <property type="entry name" value="PPM-type-like_dom_sf"/>
</dbReference>
<evidence type="ECO:0000313" key="3">
    <source>
        <dbReference type="EMBL" id="EUD67196.1"/>
    </source>
</evidence>
<feature type="region of interest" description="Disordered" evidence="1">
    <location>
        <begin position="187"/>
        <end position="547"/>
    </location>
</feature>
<dbReference type="RefSeq" id="XP_008816167.1">
    <property type="nucleotide sequence ID" value="XM_008817945.1"/>
</dbReference>
<dbReference type="SMART" id="SM00332">
    <property type="entry name" value="PP2Cc"/>
    <property type="match status" value="1"/>
</dbReference>
<dbReference type="InterPro" id="IPR015655">
    <property type="entry name" value="PP2C"/>
</dbReference>
<dbReference type="GO" id="GO:0004722">
    <property type="term" value="F:protein serine/threonine phosphatase activity"/>
    <property type="evidence" value="ECO:0007669"/>
    <property type="project" value="InterPro"/>
</dbReference>
<dbReference type="CDD" id="cd00143">
    <property type="entry name" value="PP2Cc"/>
    <property type="match status" value="1"/>
</dbReference>
<dbReference type="AlphaFoldDB" id="W7AP83"/>
<organism evidence="3 4">
    <name type="scientific">Plasmodium inui San Antonio 1</name>
    <dbReference type="NCBI Taxonomy" id="1237626"/>
    <lineage>
        <taxon>Eukaryota</taxon>
        <taxon>Sar</taxon>
        <taxon>Alveolata</taxon>
        <taxon>Apicomplexa</taxon>
        <taxon>Aconoidasida</taxon>
        <taxon>Haemosporida</taxon>
        <taxon>Plasmodiidae</taxon>
        <taxon>Plasmodium</taxon>
        <taxon>Plasmodium (Plasmodium)</taxon>
    </lineage>
</organism>